<organism evidence="1 2">
    <name type="scientific">Janibacter melonis</name>
    <dbReference type="NCBI Taxonomy" id="262209"/>
    <lineage>
        <taxon>Bacteria</taxon>
        <taxon>Bacillati</taxon>
        <taxon>Actinomycetota</taxon>
        <taxon>Actinomycetes</taxon>
        <taxon>Micrococcales</taxon>
        <taxon>Intrasporangiaceae</taxon>
        <taxon>Janibacter</taxon>
    </lineage>
</organism>
<dbReference type="SUPFAM" id="SSF55144">
    <property type="entry name" value="LigT-like"/>
    <property type="match status" value="1"/>
</dbReference>
<dbReference type="STRING" id="262209.AWH69_13005"/>
<sequence>MGTCDTVTEGHLVLVVPVPQLEDFVLERTRHYDDSFVSTDSTFVHAHITLLAPWVVAPTATDLALVAEVASRTSPFDFVLDEMGVFPDGTIYLGPDPAAPFASLTAALVAAFPQCPPYGGRFEPVPHVTVDHVAGGATVASTRSALAPTLPARCRADRISLQRYANHGCRTVAEWALGA</sequence>
<dbReference type="AlphaFoldDB" id="A0A176Q9C3"/>
<accession>A0A176Q9C3</accession>
<dbReference type="Gene3D" id="3.90.1140.10">
    <property type="entry name" value="Cyclic phosphodiesterase"/>
    <property type="match status" value="1"/>
</dbReference>
<comment type="caution">
    <text evidence="1">The sequence shown here is derived from an EMBL/GenBank/DDBJ whole genome shotgun (WGS) entry which is preliminary data.</text>
</comment>
<evidence type="ECO:0000313" key="1">
    <source>
        <dbReference type="EMBL" id="OAB86269.1"/>
    </source>
</evidence>
<dbReference type="RefSeq" id="WP_068276710.1">
    <property type="nucleotide sequence ID" value="NZ_LQZG01000004.1"/>
</dbReference>
<proteinExistence type="predicted"/>
<name>A0A176Q9C3_9MICO</name>
<dbReference type="InterPro" id="IPR009097">
    <property type="entry name" value="Cyclic_Pdiesterase"/>
</dbReference>
<dbReference type="Pfam" id="PF13563">
    <property type="entry name" value="2_5_RNA_ligase2"/>
    <property type="match status" value="1"/>
</dbReference>
<dbReference type="Proteomes" id="UP000076976">
    <property type="component" value="Unassembled WGS sequence"/>
</dbReference>
<evidence type="ECO:0008006" key="3">
    <source>
        <dbReference type="Google" id="ProtNLM"/>
    </source>
</evidence>
<protein>
    <recommendedName>
        <fullName evidence="3">2'-5' RNA ligase family protein</fullName>
    </recommendedName>
</protein>
<keyword evidence="2" id="KW-1185">Reference proteome</keyword>
<dbReference type="EMBL" id="LQZG01000004">
    <property type="protein sequence ID" value="OAB86269.1"/>
    <property type="molecule type" value="Genomic_DNA"/>
</dbReference>
<gene>
    <name evidence="1" type="ORF">AWH69_13005</name>
</gene>
<reference evidence="1 2" key="1">
    <citation type="submission" date="2016-01" db="EMBL/GenBank/DDBJ databases">
        <title>Janibacter melonis strain CD11_4 genome sequencing and assembly.</title>
        <authorList>
            <person name="Nair G.R."/>
            <person name="Kaur G."/>
            <person name="Chander A.M."/>
            <person name="Mayilraj S."/>
        </authorList>
    </citation>
    <scope>NUCLEOTIDE SEQUENCE [LARGE SCALE GENOMIC DNA]</scope>
    <source>
        <strain evidence="1 2">CD11-4</strain>
    </source>
</reference>
<evidence type="ECO:0000313" key="2">
    <source>
        <dbReference type="Proteomes" id="UP000076976"/>
    </source>
</evidence>